<feature type="region of interest" description="Disordered" evidence="1">
    <location>
        <begin position="1"/>
        <end position="68"/>
    </location>
</feature>
<accession>A0A915EA81</accession>
<feature type="compositionally biased region" description="Polar residues" evidence="1">
    <location>
        <begin position="29"/>
        <end position="44"/>
    </location>
</feature>
<evidence type="ECO:0000313" key="3">
    <source>
        <dbReference type="WBParaSite" id="jg419"/>
    </source>
</evidence>
<proteinExistence type="predicted"/>
<dbReference type="AlphaFoldDB" id="A0A915EA81"/>
<evidence type="ECO:0000313" key="2">
    <source>
        <dbReference type="Proteomes" id="UP000887574"/>
    </source>
</evidence>
<keyword evidence="2" id="KW-1185">Reference proteome</keyword>
<reference evidence="3" key="1">
    <citation type="submission" date="2022-11" db="UniProtKB">
        <authorList>
            <consortium name="WormBaseParasite"/>
        </authorList>
    </citation>
    <scope>IDENTIFICATION</scope>
</reference>
<sequence>MWLEPRKHTRSARIGPRTPEWDPNHQDEAQTTWAHQNHQDLAQTTKRRPKAYRHIQTTWIGPRPPEWG</sequence>
<dbReference type="WBParaSite" id="jg419">
    <property type="protein sequence ID" value="jg419"/>
    <property type="gene ID" value="jg419"/>
</dbReference>
<name>A0A915EA81_9BILA</name>
<protein>
    <submittedName>
        <fullName evidence="3">Uncharacterized protein</fullName>
    </submittedName>
</protein>
<evidence type="ECO:0000256" key="1">
    <source>
        <dbReference type="SAM" id="MobiDB-lite"/>
    </source>
</evidence>
<dbReference type="Proteomes" id="UP000887574">
    <property type="component" value="Unplaced"/>
</dbReference>
<feature type="compositionally biased region" description="Basic and acidic residues" evidence="1">
    <location>
        <begin position="19"/>
        <end position="28"/>
    </location>
</feature>
<organism evidence="2 3">
    <name type="scientific">Ditylenchus dipsaci</name>
    <dbReference type="NCBI Taxonomy" id="166011"/>
    <lineage>
        <taxon>Eukaryota</taxon>
        <taxon>Metazoa</taxon>
        <taxon>Ecdysozoa</taxon>
        <taxon>Nematoda</taxon>
        <taxon>Chromadorea</taxon>
        <taxon>Rhabditida</taxon>
        <taxon>Tylenchina</taxon>
        <taxon>Tylenchomorpha</taxon>
        <taxon>Sphaerularioidea</taxon>
        <taxon>Anguinidae</taxon>
        <taxon>Anguininae</taxon>
        <taxon>Ditylenchus</taxon>
    </lineage>
</organism>